<reference evidence="1" key="1">
    <citation type="journal article" date="2014" name="Front. Microbiol.">
        <title>High frequency of phylogenetically diverse reductive dehalogenase-homologous genes in deep subseafloor sedimentary metagenomes.</title>
        <authorList>
            <person name="Kawai M."/>
            <person name="Futagami T."/>
            <person name="Toyoda A."/>
            <person name="Takaki Y."/>
            <person name="Nishi S."/>
            <person name="Hori S."/>
            <person name="Arai W."/>
            <person name="Tsubouchi T."/>
            <person name="Morono Y."/>
            <person name="Uchiyama I."/>
            <person name="Ito T."/>
            <person name="Fujiyama A."/>
            <person name="Inagaki F."/>
            <person name="Takami H."/>
        </authorList>
    </citation>
    <scope>NUCLEOTIDE SEQUENCE</scope>
    <source>
        <strain evidence="1">Expedition CK06-06</strain>
    </source>
</reference>
<gene>
    <name evidence="1" type="ORF">S01H4_54070</name>
</gene>
<feature type="non-terminal residue" evidence="1">
    <location>
        <position position="1"/>
    </location>
</feature>
<organism evidence="1">
    <name type="scientific">marine sediment metagenome</name>
    <dbReference type="NCBI Taxonomy" id="412755"/>
    <lineage>
        <taxon>unclassified sequences</taxon>
        <taxon>metagenomes</taxon>
        <taxon>ecological metagenomes</taxon>
    </lineage>
</organism>
<dbReference type="AlphaFoldDB" id="X1CRS4"/>
<accession>X1CRS4</accession>
<dbReference type="EMBL" id="BART01031079">
    <property type="protein sequence ID" value="GAH10467.1"/>
    <property type="molecule type" value="Genomic_DNA"/>
</dbReference>
<sequence length="43" mass="4868">LPQGLNTTQSQLNLECKYYTAYEFTGDVVYRTLVILSGKEPGR</sequence>
<protein>
    <submittedName>
        <fullName evidence="1">Uncharacterized protein</fullName>
    </submittedName>
</protein>
<evidence type="ECO:0000313" key="1">
    <source>
        <dbReference type="EMBL" id="GAH10467.1"/>
    </source>
</evidence>
<name>X1CRS4_9ZZZZ</name>
<proteinExistence type="predicted"/>
<comment type="caution">
    <text evidence="1">The sequence shown here is derived from an EMBL/GenBank/DDBJ whole genome shotgun (WGS) entry which is preliminary data.</text>
</comment>